<dbReference type="Proteomes" id="UP001159363">
    <property type="component" value="Chromosome 3"/>
</dbReference>
<dbReference type="Gene3D" id="3.30.70.270">
    <property type="match status" value="1"/>
</dbReference>
<gene>
    <name evidence="1" type="ORF">PR048_009601</name>
</gene>
<name>A0ABQ9I1B8_9NEOP</name>
<dbReference type="InterPro" id="IPR043502">
    <property type="entry name" value="DNA/RNA_pol_sf"/>
</dbReference>
<protein>
    <submittedName>
        <fullName evidence="1">Uncharacterized protein</fullName>
    </submittedName>
</protein>
<accession>A0ABQ9I1B8</accession>
<dbReference type="SUPFAM" id="SSF56672">
    <property type="entry name" value="DNA/RNA polymerases"/>
    <property type="match status" value="1"/>
</dbReference>
<dbReference type="InterPro" id="IPR051320">
    <property type="entry name" value="Viral_Replic_Matur_Polypro"/>
</dbReference>
<dbReference type="InterPro" id="IPR043128">
    <property type="entry name" value="Rev_trsase/Diguanyl_cyclase"/>
</dbReference>
<evidence type="ECO:0000313" key="2">
    <source>
        <dbReference type="Proteomes" id="UP001159363"/>
    </source>
</evidence>
<organism evidence="1 2">
    <name type="scientific">Dryococelus australis</name>
    <dbReference type="NCBI Taxonomy" id="614101"/>
    <lineage>
        <taxon>Eukaryota</taxon>
        <taxon>Metazoa</taxon>
        <taxon>Ecdysozoa</taxon>
        <taxon>Arthropoda</taxon>
        <taxon>Hexapoda</taxon>
        <taxon>Insecta</taxon>
        <taxon>Pterygota</taxon>
        <taxon>Neoptera</taxon>
        <taxon>Polyneoptera</taxon>
        <taxon>Phasmatodea</taxon>
        <taxon>Verophasmatodea</taxon>
        <taxon>Anareolatae</taxon>
        <taxon>Phasmatidae</taxon>
        <taxon>Eurycanthinae</taxon>
        <taxon>Dryococelus</taxon>
    </lineage>
</organism>
<dbReference type="EMBL" id="JARBHB010000003">
    <property type="protein sequence ID" value="KAJ8890094.1"/>
    <property type="molecule type" value="Genomic_DNA"/>
</dbReference>
<reference evidence="1 2" key="1">
    <citation type="submission" date="2023-02" db="EMBL/GenBank/DDBJ databases">
        <title>LHISI_Scaffold_Assembly.</title>
        <authorList>
            <person name="Stuart O.P."/>
            <person name="Cleave R."/>
            <person name="Magrath M.J.L."/>
            <person name="Mikheyev A.S."/>
        </authorList>
    </citation>
    <scope>NUCLEOTIDE SEQUENCE [LARGE SCALE GENOMIC DNA]</scope>
    <source>
        <strain evidence="1">Daus_M_001</strain>
        <tissue evidence="1">Leg muscle</tissue>
    </source>
</reference>
<comment type="caution">
    <text evidence="1">The sequence shown here is derived from an EMBL/GenBank/DDBJ whole genome shotgun (WGS) entry which is preliminary data.</text>
</comment>
<dbReference type="PANTHER" id="PTHR33064:SF29">
    <property type="entry name" value="PEPTIDASE A2 DOMAIN-CONTAINING PROTEIN-RELATED"/>
    <property type="match status" value="1"/>
</dbReference>
<keyword evidence="2" id="KW-1185">Reference proteome</keyword>
<dbReference type="PANTHER" id="PTHR33064">
    <property type="entry name" value="POL PROTEIN"/>
    <property type="match status" value="1"/>
</dbReference>
<proteinExistence type="predicted"/>
<sequence>MNAAKYLLKVQSVKFLGHIISEGTVQPDPDMTKAIREMPDLSNRILGVTDYLQKFIPQFSEIIQPLRELLKNGNEWIWGDKQKKAMETIKQELTQ</sequence>
<evidence type="ECO:0000313" key="1">
    <source>
        <dbReference type="EMBL" id="KAJ8890094.1"/>
    </source>
</evidence>